<sequence>MPGTDVDALGRVVAPAAVAPLASAQRLTVGQSLRGTVVQVLPQNSALVHFPGHPLLLEPVPQLVPGQTIVATVEQIVPTLLLRLTDVPSLPTFAQTTPALAQATTAVSSGLFSAAQLKAYFAASQPFGDIVTRLTDLLAETPELADLAPALSQALRETLALLRPAEERPPNATRLQQQVERSGLNYESKVLRALTTEAPLQAPLAHDFKGQLLDLAQRLTHSLEGRHNLWQGTAANLLESVQQAINALELQQIANQ</sequence>
<proteinExistence type="predicted"/>
<protein>
    <submittedName>
        <fullName evidence="1">Uncharacterized protein</fullName>
    </submittedName>
</protein>
<dbReference type="EMBL" id="VGLS01000690">
    <property type="protein sequence ID" value="MBM3225802.1"/>
    <property type="molecule type" value="Genomic_DNA"/>
</dbReference>
<reference evidence="1" key="1">
    <citation type="submission" date="2019-03" db="EMBL/GenBank/DDBJ databases">
        <title>Lake Tanganyika Metagenome-Assembled Genomes (MAGs).</title>
        <authorList>
            <person name="Tran P."/>
        </authorList>
    </citation>
    <scope>NUCLEOTIDE SEQUENCE</scope>
    <source>
        <strain evidence="1">K_DeepCast_65m_m2_066</strain>
    </source>
</reference>
<evidence type="ECO:0000313" key="1">
    <source>
        <dbReference type="EMBL" id="MBM3225802.1"/>
    </source>
</evidence>
<gene>
    <name evidence="1" type="ORF">FJZ47_18655</name>
</gene>
<dbReference type="AlphaFoldDB" id="A0A937W624"/>
<organism evidence="1 2">
    <name type="scientific">Tectimicrobiota bacterium</name>
    <dbReference type="NCBI Taxonomy" id="2528274"/>
    <lineage>
        <taxon>Bacteria</taxon>
        <taxon>Pseudomonadati</taxon>
        <taxon>Nitrospinota/Tectimicrobiota group</taxon>
        <taxon>Candidatus Tectimicrobiota</taxon>
    </lineage>
</organism>
<name>A0A937W624_UNCTE</name>
<evidence type="ECO:0000313" key="2">
    <source>
        <dbReference type="Proteomes" id="UP000712673"/>
    </source>
</evidence>
<feature type="non-terminal residue" evidence="1">
    <location>
        <position position="256"/>
    </location>
</feature>
<dbReference type="Proteomes" id="UP000712673">
    <property type="component" value="Unassembled WGS sequence"/>
</dbReference>
<accession>A0A937W624</accession>
<comment type="caution">
    <text evidence="1">The sequence shown here is derived from an EMBL/GenBank/DDBJ whole genome shotgun (WGS) entry which is preliminary data.</text>
</comment>